<comment type="caution">
    <text evidence="2">The sequence shown here is derived from an EMBL/GenBank/DDBJ whole genome shotgun (WGS) entry which is preliminary data.</text>
</comment>
<dbReference type="RefSeq" id="WP_381615742.1">
    <property type="nucleotide sequence ID" value="NZ_JBHTEB010000001.1"/>
</dbReference>
<protein>
    <recommendedName>
        <fullName evidence="4">GTA TIM-barrel-like domain-containing protein</fullName>
    </recommendedName>
</protein>
<sequence length="355" mass="38829">MRTVPLRVFRRIGYRRPHQAPGPGAAAPAHRGFALPTYETGGYDDPYAPELLRRIALLGANWVQLNPTWYQPAPGTATIRPTPMTASDAGVARMVALAHAQGLNALLKPHVDLDDGTDRATIRPADPDAWFTAYTRFITHYARIAARCGADAFAIGTELAGTDGDLTRWTAVADRVRVIYGGPLVYAANYDAYEGVAFWHTVDLVGVDAYWPLSERPTRDVRRLLRAWTPVRDRLAAFAARTGRPVLFTEAGYASERGGVTAPYSRTVSTVPDAAEQAVGYEALLRAFSGLPWWAGVHWWVWEQLPTPPARERALDYSADGKEAASVVAQWWNAPPPSPPSRPPNPPNSPNGARS</sequence>
<evidence type="ECO:0000313" key="3">
    <source>
        <dbReference type="Proteomes" id="UP001597023"/>
    </source>
</evidence>
<accession>A0ABW2WI93</accession>
<dbReference type="EMBL" id="JBHTEB010000001">
    <property type="protein sequence ID" value="MFD0318559.1"/>
    <property type="molecule type" value="Genomic_DNA"/>
</dbReference>
<dbReference type="SUPFAM" id="SSF51445">
    <property type="entry name" value="(Trans)glycosidases"/>
    <property type="match status" value="1"/>
</dbReference>
<reference evidence="3" key="1">
    <citation type="journal article" date="2019" name="Int. J. Syst. Evol. Microbiol.">
        <title>The Global Catalogue of Microorganisms (GCM) 10K type strain sequencing project: providing services to taxonomists for standard genome sequencing and annotation.</title>
        <authorList>
            <consortium name="The Broad Institute Genomics Platform"/>
            <consortium name="The Broad Institute Genome Sequencing Center for Infectious Disease"/>
            <person name="Wu L."/>
            <person name="Ma J."/>
        </authorList>
    </citation>
    <scope>NUCLEOTIDE SEQUENCE [LARGE SCALE GENOMIC DNA]</scope>
    <source>
        <strain evidence="3">CGMCC 4.7400</strain>
    </source>
</reference>
<dbReference type="InterPro" id="IPR055151">
    <property type="entry name" value="GH113"/>
</dbReference>
<dbReference type="Pfam" id="PF22612">
    <property type="entry name" value="GH113"/>
    <property type="match status" value="1"/>
</dbReference>
<organism evidence="2 3">
    <name type="scientific">Streptomyces flavalbus</name>
    <dbReference type="NCBI Taxonomy" id="2665155"/>
    <lineage>
        <taxon>Bacteria</taxon>
        <taxon>Bacillati</taxon>
        <taxon>Actinomycetota</taxon>
        <taxon>Actinomycetes</taxon>
        <taxon>Kitasatosporales</taxon>
        <taxon>Streptomycetaceae</taxon>
        <taxon>Streptomyces</taxon>
    </lineage>
</organism>
<proteinExistence type="predicted"/>
<evidence type="ECO:0000256" key="1">
    <source>
        <dbReference type="SAM" id="MobiDB-lite"/>
    </source>
</evidence>
<dbReference type="Gene3D" id="3.20.20.80">
    <property type="entry name" value="Glycosidases"/>
    <property type="match status" value="1"/>
</dbReference>
<name>A0ABW2WI93_9ACTN</name>
<feature type="compositionally biased region" description="Pro residues" evidence="1">
    <location>
        <begin position="334"/>
        <end position="349"/>
    </location>
</feature>
<dbReference type="Proteomes" id="UP001597023">
    <property type="component" value="Unassembled WGS sequence"/>
</dbReference>
<evidence type="ECO:0000313" key="2">
    <source>
        <dbReference type="EMBL" id="MFD0318559.1"/>
    </source>
</evidence>
<gene>
    <name evidence="2" type="ORF">ACFQZ6_31000</name>
</gene>
<feature type="region of interest" description="Disordered" evidence="1">
    <location>
        <begin position="328"/>
        <end position="355"/>
    </location>
</feature>
<dbReference type="CDD" id="cd19608">
    <property type="entry name" value="GH113_mannanase-like"/>
    <property type="match status" value="1"/>
</dbReference>
<keyword evidence="3" id="KW-1185">Reference proteome</keyword>
<dbReference type="InterPro" id="IPR017853">
    <property type="entry name" value="GH"/>
</dbReference>
<evidence type="ECO:0008006" key="4">
    <source>
        <dbReference type="Google" id="ProtNLM"/>
    </source>
</evidence>